<dbReference type="SUPFAM" id="SSF53822">
    <property type="entry name" value="Periplasmic binding protein-like I"/>
    <property type="match status" value="1"/>
</dbReference>
<dbReference type="InterPro" id="IPR015683">
    <property type="entry name" value="Ionotropic_Glu_rcpt"/>
</dbReference>
<dbReference type="InterPro" id="IPR001828">
    <property type="entry name" value="ANF_lig-bd_rcpt"/>
</dbReference>
<name>A0A9K3EN02_HELAN</name>
<keyword evidence="2" id="KW-0812">Transmembrane</keyword>
<evidence type="ECO:0000256" key="4">
    <source>
        <dbReference type="ARBA" id="ARBA00023136"/>
    </source>
</evidence>
<dbReference type="Gene3D" id="3.40.50.2300">
    <property type="match status" value="1"/>
</dbReference>
<keyword evidence="3" id="KW-1133">Transmembrane helix</keyword>
<feature type="signal peptide" evidence="5">
    <location>
        <begin position="1"/>
        <end position="19"/>
    </location>
</feature>
<evidence type="ECO:0000313" key="8">
    <source>
        <dbReference type="Proteomes" id="UP000215914"/>
    </source>
</evidence>
<dbReference type="Proteomes" id="UP000215914">
    <property type="component" value="Unassembled WGS sequence"/>
</dbReference>
<reference evidence="7" key="1">
    <citation type="journal article" date="2017" name="Nature">
        <title>The sunflower genome provides insights into oil metabolism, flowering and Asterid evolution.</title>
        <authorList>
            <person name="Badouin H."/>
            <person name="Gouzy J."/>
            <person name="Grassa C.J."/>
            <person name="Murat F."/>
            <person name="Staton S.E."/>
            <person name="Cottret L."/>
            <person name="Lelandais-Briere C."/>
            <person name="Owens G.L."/>
            <person name="Carrere S."/>
            <person name="Mayjonade B."/>
            <person name="Legrand L."/>
            <person name="Gill N."/>
            <person name="Kane N.C."/>
            <person name="Bowers J.E."/>
            <person name="Hubner S."/>
            <person name="Bellec A."/>
            <person name="Berard A."/>
            <person name="Berges H."/>
            <person name="Blanchet N."/>
            <person name="Boniface M.C."/>
            <person name="Brunel D."/>
            <person name="Catrice O."/>
            <person name="Chaidir N."/>
            <person name="Claudel C."/>
            <person name="Donnadieu C."/>
            <person name="Faraut T."/>
            <person name="Fievet G."/>
            <person name="Helmstetter N."/>
            <person name="King M."/>
            <person name="Knapp S.J."/>
            <person name="Lai Z."/>
            <person name="Le Paslier M.C."/>
            <person name="Lippi Y."/>
            <person name="Lorenzon L."/>
            <person name="Mandel J.R."/>
            <person name="Marage G."/>
            <person name="Marchand G."/>
            <person name="Marquand E."/>
            <person name="Bret-Mestries E."/>
            <person name="Morien E."/>
            <person name="Nambeesan S."/>
            <person name="Nguyen T."/>
            <person name="Pegot-Espagnet P."/>
            <person name="Pouilly N."/>
            <person name="Raftis F."/>
            <person name="Sallet E."/>
            <person name="Schiex T."/>
            <person name="Thomas J."/>
            <person name="Vandecasteele C."/>
            <person name="Vares D."/>
            <person name="Vear F."/>
            <person name="Vautrin S."/>
            <person name="Crespi M."/>
            <person name="Mangin B."/>
            <person name="Burke J.M."/>
            <person name="Salse J."/>
            <person name="Munos S."/>
            <person name="Vincourt P."/>
            <person name="Rieseberg L.H."/>
            <person name="Langlade N.B."/>
        </authorList>
    </citation>
    <scope>NUCLEOTIDE SEQUENCE</scope>
    <source>
        <tissue evidence="7">Leaves</tissue>
    </source>
</reference>
<evidence type="ECO:0000256" key="1">
    <source>
        <dbReference type="ARBA" id="ARBA00004370"/>
    </source>
</evidence>
<evidence type="ECO:0000256" key="2">
    <source>
        <dbReference type="ARBA" id="ARBA00022692"/>
    </source>
</evidence>
<feature type="chain" id="PRO_5039947330" evidence="5">
    <location>
        <begin position="20"/>
        <end position="183"/>
    </location>
</feature>
<comment type="subcellular location">
    <subcellularLocation>
        <location evidence="1">Membrane</location>
    </subcellularLocation>
</comment>
<dbReference type="Gramene" id="mRNA:HanXRQr2_Chr12g0528191">
    <property type="protein sequence ID" value="CDS:HanXRQr2_Chr12g0528191.1"/>
    <property type="gene ID" value="HanXRQr2_Chr12g0528191"/>
</dbReference>
<dbReference type="PANTHER" id="PTHR34836:SF1">
    <property type="entry name" value="OS09G0428600 PROTEIN"/>
    <property type="match status" value="1"/>
</dbReference>
<dbReference type="GO" id="GO:0016020">
    <property type="term" value="C:membrane"/>
    <property type="evidence" value="ECO:0007669"/>
    <property type="project" value="UniProtKB-SubCell"/>
</dbReference>
<keyword evidence="4" id="KW-0472">Membrane</keyword>
<accession>A0A9K3EN02</accession>
<dbReference type="PANTHER" id="PTHR34836">
    <property type="entry name" value="OS06G0188250 PROTEIN"/>
    <property type="match status" value="1"/>
</dbReference>
<evidence type="ECO:0000256" key="3">
    <source>
        <dbReference type="ARBA" id="ARBA00022989"/>
    </source>
</evidence>
<reference evidence="7" key="2">
    <citation type="submission" date="2020-06" db="EMBL/GenBank/DDBJ databases">
        <title>Helianthus annuus Genome sequencing and assembly Release 2.</title>
        <authorList>
            <person name="Gouzy J."/>
            <person name="Langlade N."/>
            <person name="Munos S."/>
        </authorList>
    </citation>
    <scope>NUCLEOTIDE SEQUENCE</scope>
    <source>
        <tissue evidence="7">Leaves</tissue>
    </source>
</reference>
<evidence type="ECO:0000256" key="5">
    <source>
        <dbReference type="SAM" id="SignalP"/>
    </source>
</evidence>
<keyword evidence="5" id="KW-0732">Signal</keyword>
<evidence type="ECO:0000313" key="7">
    <source>
        <dbReference type="EMBL" id="KAF5776790.1"/>
    </source>
</evidence>
<comment type="caution">
    <text evidence="7">The sequence shown here is derived from an EMBL/GenBank/DDBJ whole genome shotgun (WGS) entry which is preliminary data.</text>
</comment>
<dbReference type="AlphaFoldDB" id="A0A9K3EN02"/>
<organism evidence="7 8">
    <name type="scientific">Helianthus annuus</name>
    <name type="common">Common sunflower</name>
    <dbReference type="NCBI Taxonomy" id="4232"/>
    <lineage>
        <taxon>Eukaryota</taxon>
        <taxon>Viridiplantae</taxon>
        <taxon>Streptophyta</taxon>
        <taxon>Embryophyta</taxon>
        <taxon>Tracheophyta</taxon>
        <taxon>Spermatophyta</taxon>
        <taxon>Magnoliopsida</taxon>
        <taxon>eudicotyledons</taxon>
        <taxon>Gunneridae</taxon>
        <taxon>Pentapetalae</taxon>
        <taxon>asterids</taxon>
        <taxon>campanulids</taxon>
        <taxon>Asterales</taxon>
        <taxon>Asteraceae</taxon>
        <taxon>Asteroideae</taxon>
        <taxon>Heliantheae alliance</taxon>
        <taxon>Heliantheae</taxon>
        <taxon>Helianthus</taxon>
    </lineage>
</organism>
<dbReference type="InterPro" id="IPR028082">
    <property type="entry name" value="Peripla_BP_I"/>
</dbReference>
<proteinExistence type="predicted"/>
<dbReference type="EMBL" id="MNCJ02000327">
    <property type="protein sequence ID" value="KAF5776790.1"/>
    <property type="molecule type" value="Genomic_DNA"/>
</dbReference>
<sequence length="183" mass="20216">MSPTLIFLLVMSLFAVNNGNPNIEIKIGVILDMDSNVGKMSKTCISMAIGDFYRKHNNYTTIIHPFYRDSKQDNVQAASAALDLMKNIQVTAIIGPVTSSQADFVIDLGNKLMVPVISPAASPSLSPYNNHYFIRSAHNSTLQLKPITELIKHFSSMLGKMTHIGSGICRLHSLLILHYNVQK</sequence>
<keyword evidence="8" id="KW-1185">Reference proteome</keyword>
<gene>
    <name evidence="7" type="ORF">HanXRQr2_Chr12g0528191</name>
</gene>
<protein>
    <submittedName>
        <fullName evidence="7">Periplasmic binding protein-like I</fullName>
    </submittedName>
</protein>
<feature type="domain" description="Receptor ligand binding region" evidence="6">
    <location>
        <begin position="42"/>
        <end position="154"/>
    </location>
</feature>
<dbReference type="Pfam" id="PF01094">
    <property type="entry name" value="ANF_receptor"/>
    <property type="match status" value="1"/>
</dbReference>
<evidence type="ECO:0000259" key="6">
    <source>
        <dbReference type="Pfam" id="PF01094"/>
    </source>
</evidence>